<dbReference type="AlphaFoldDB" id="E8KDB0"/>
<dbReference type="HOGENOM" id="CLU_3158410_0_0_9"/>
<sequence>MRSWKLVQFPTSFLCIERSDYEDKVEIFAGYDIETVVNKEKNLLELIW</sequence>
<organism evidence="1 2">
    <name type="scientific">Streptococcus peroris ATCC 700780</name>
    <dbReference type="NCBI Taxonomy" id="888746"/>
    <lineage>
        <taxon>Bacteria</taxon>
        <taxon>Bacillati</taxon>
        <taxon>Bacillota</taxon>
        <taxon>Bacilli</taxon>
        <taxon>Lactobacillales</taxon>
        <taxon>Streptococcaceae</taxon>
        <taxon>Streptococcus</taxon>
    </lineage>
</organism>
<dbReference type="Proteomes" id="UP000010304">
    <property type="component" value="Unassembled WGS sequence"/>
</dbReference>
<protein>
    <submittedName>
        <fullName evidence="1">Uncharacterized protein</fullName>
    </submittedName>
</protein>
<dbReference type="RefSeq" id="WP_006146238.1">
    <property type="nucleotide sequence ID" value="NZ_GL732463.1"/>
</dbReference>
<reference evidence="1 2" key="1">
    <citation type="submission" date="2010-12" db="EMBL/GenBank/DDBJ databases">
        <authorList>
            <person name="Muzny D."/>
            <person name="Qin X."/>
            <person name="Deng J."/>
            <person name="Jiang H."/>
            <person name="Liu Y."/>
            <person name="Qu J."/>
            <person name="Song X.-Z."/>
            <person name="Zhang L."/>
            <person name="Thornton R."/>
            <person name="Coyle M."/>
            <person name="Francisco L."/>
            <person name="Jackson L."/>
            <person name="Javaid M."/>
            <person name="Korchina V."/>
            <person name="Kovar C."/>
            <person name="Mata R."/>
            <person name="Mathew T."/>
            <person name="Ngo R."/>
            <person name="Nguyen L."/>
            <person name="Nguyen N."/>
            <person name="Okwuonu G."/>
            <person name="Ongeri F."/>
            <person name="Pham C."/>
            <person name="Simmons D."/>
            <person name="Wilczek-Boney K."/>
            <person name="Hale W."/>
            <person name="Jakkamsetti A."/>
            <person name="Pham P."/>
            <person name="Ruth R."/>
            <person name="San Lucas F."/>
            <person name="Warren J."/>
            <person name="Zhang J."/>
            <person name="Zhao Z."/>
            <person name="Zhou C."/>
            <person name="Zhu D."/>
            <person name="Lee S."/>
            <person name="Bess C."/>
            <person name="Blankenburg K."/>
            <person name="Forbes L."/>
            <person name="Fu Q."/>
            <person name="Gubbala S."/>
            <person name="Hirani K."/>
            <person name="Jayaseelan J.C."/>
            <person name="Lara F."/>
            <person name="Munidasa M."/>
            <person name="Palculict T."/>
            <person name="Patil S."/>
            <person name="Pu L.-L."/>
            <person name="Saada N."/>
            <person name="Tang L."/>
            <person name="Weissenberger G."/>
            <person name="Zhu Y."/>
            <person name="Hemphill L."/>
            <person name="Shang Y."/>
            <person name="Youmans B."/>
            <person name="Ayvaz T."/>
            <person name="Ross M."/>
            <person name="Santibanez J."/>
            <person name="Aqrawi P."/>
            <person name="Gross S."/>
            <person name="Joshi V."/>
            <person name="Fowler G."/>
            <person name="Nazareth L."/>
            <person name="Reid J."/>
            <person name="Worley K."/>
            <person name="Petrosino J."/>
            <person name="Highlander S."/>
            <person name="Gibbs R."/>
        </authorList>
    </citation>
    <scope>NUCLEOTIDE SEQUENCE [LARGE SCALE GENOMIC DNA]</scope>
    <source>
        <strain evidence="1 2">ATCC 700780</strain>
    </source>
</reference>
<evidence type="ECO:0000313" key="1">
    <source>
        <dbReference type="EMBL" id="EFX40008.1"/>
    </source>
</evidence>
<dbReference type="EMBL" id="AEVF01000013">
    <property type="protein sequence ID" value="EFX40008.1"/>
    <property type="molecule type" value="Genomic_DNA"/>
</dbReference>
<evidence type="ECO:0000313" key="2">
    <source>
        <dbReference type="Proteomes" id="UP000010304"/>
    </source>
</evidence>
<keyword evidence="2" id="KW-1185">Reference proteome</keyword>
<dbReference type="STRING" id="888746.HMPREF9180_1465"/>
<gene>
    <name evidence="1" type="ORF">HMPREF9180_1465</name>
</gene>
<proteinExistence type="predicted"/>
<name>E8KDB0_9STRE</name>
<accession>E8KDB0</accession>
<comment type="caution">
    <text evidence="1">The sequence shown here is derived from an EMBL/GenBank/DDBJ whole genome shotgun (WGS) entry which is preliminary data.</text>
</comment>